<dbReference type="PANTHER" id="PTHR34482:SF36">
    <property type="entry name" value="RETROTRANSPOSON GAG DOMAIN-CONTAINING PROTEIN"/>
    <property type="match status" value="1"/>
</dbReference>
<keyword evidence="3" id="KW-1185">Reference proteome</keyword>
<evidence type="ECO:0000259" key="1">
    <source>
        <dbReference type="Pfam" id="PF03732"/>
    </source>
</evidence>
<sequence length="292" mass="33702">MKRYESGYDSVNMIEKEDRFCSTLPGDSSCSVCYRSIMHQSTQLGKNCDVVLPEAAEMVIEPTPGNESEATTDMPDGEETSMGNLEQAMESIARAFVSNKRARSVKERVSLINQVRDMDAAHFSGSTDPADAEEWMRNLEKIFHMLRCSDDQKVFLARFLLEGSAYDWWTWIERDYLEPSTITWEEFRRQFNDKYIPHAYLDAKLREFLLLEQGSMTVGEYENKFIKLSRYGPSLVADEIETCRRFEYGLRREIRMTVTAVGWKEFRGLVEAAKRVEHCMNDTQSDVYGSGV</sequence>
<dbReference type="Pfam" id="PF03732">
    <property type="entry name" value="Retrotrans_gag"/>
    <property type="match status" value="1"/>
</dbReference>
<dbReference type="AlphaFoldDB" id="A0AA88DJ91"/>
<dbReference type="Proteomes" id="UP001187192">
    <property type="component" value="Unassembled WGS sequence"/>
</dbReference>
<proteinExistence type="predicted"/>
<comment type="caution">
    <text evidence="2">The sequence shown here is derived from an EMBL/GenBank/DDBJ whole genome shotgun (WGS) entry which is preliminary data.</text>
</comment>
<organism evidence="2 3">
    <name type="scientific">Ficus carica</name>
    <name type="common">Common fig</name>
    <dbReference type="NCBI Taxonomy" id="3494"/>
    <lineage>
        <taxon>Eukaryota</taxon>
        <taxon>Viridiplantae</taxon>
        <taxon>Streptophyta</taxon>
        <taxon>Embryophyta</taxon>
        <taxon>Tracheophyta</taxon>
        <taxon>Spermatophyta</taxon>
        <taxon>Magnoliopsida</taxon>
        <taxon>eudicotyledons</taxon>
        <taxon>Gunneridae</taxon>
        <taxon>Pentapetalae</taxon>
        <taxon>rosids</taxon>
        <taxon>fabids</taxon>
        <taxon>Rosales</taxon>
        <taxon>Moraceae</taxon>
        <taxon>Ficeae</taxon>
        <taxon>Ficus</taxon>
    </lineage>
</organism>
<evidence type="ECO:0000313" key="3">
    <source>
        <dbReference type="Proteomes" id="UP001187192"/>
    </source>
</evidence>
<gene>
    <name evidence="2" type="ORF">TIFTF001_018601</name>
</gene>
<reference evidence="2" key="1">
    <citation type="submission" date="2023-07" db="EMBL/GenBank/DDBJ databases">
        <title>draft genome sequence of fig (Ficus carica).</title>
        <authorList>
            <person name="Takahashi T."/>
            <person name="Nishimura K."/>
        </authorList>
    </citation>
    <scope>NUCLEOTIDE SEQUENCE</scope>
</reference>
<dbReference type="PANTHER" id="PTHR34482">
    <property type="entry name" value="DNA DAMAGE-INDUCIBLE PROTEIN 1-LIKE"/>
    <property type="match status" value="1"/>
</dbReference>
<protein>
    <recommendedName>
        <fullName evidence="1">Retrotransposon gag domain-containing protein</fullName>
    </recommendedName>
</protein>
<evidence type="ECO:0000313" key="2">
    <source>
        <dbReference type="EMBL" id="GMN49434.1"/>
    </source>
</evidence>
<dbReference type="EMBL" id="BTGU01000031">
    <property type="protein sequence ID" value="GMN49434.1"/>
    <property type="molecule type" value="Genomic_DNA"/>
</dbReference>
<feature type="domain" description="Retrotransposon gag" evidence="1">
    <location>
        <begin position="157"/>
        <end position="251"/>
    </location>
</feature>
<name>A0AA88DJ91_FICCA</name>
<dbReference type="InterPro" id="IPR005162">
    <property type="entry name" value="Retrotrans_gag_dom"/>
</dbReference>
<accession>A0AA88DJ91</accession>